<evidence type="ECO:0000259" key="4">
    <source>
        <dbReference type="PROSITE" id="PS50011"/>
    </source>
</evidence>
<dbReference type="GO" id="GO:0005886">
    <property type="term" value="C:plasma membrane"/>
    <property type="evidence" value="ECO:0007669"/>
    <property type="project" value="TreeGrafter"/>
</dbReference>
<dbReference type="InterPro" id="IPR011009">
    <property type="entry name" value="Kinase-like_dom_sf"/>
</dbReference>
<dbReference type="PANTHER" id="PTHR27001:SF39">
    <property type="entry name" value="PROTEIN KINASE SUPERFAMILY PROTEIN"/>
    <property type="match status" value="1"/>
</dbReference>
<dbReference type="FunFam" id="3.30.200.20:FF:000638">
    <property type="entry name" value="serine/threonine-protein kinase-like protein ACR4"/>
    <property type="match status" value="1"/>
</dbReference>
<dbReference type="PANTHER" id="PTHR27001">
    <property type="entry name" value="OS01G0253100 PROTEIN"/>
    <property type="match status" value="1"/>
</dbReference>
<gene>
    <name evidence="5" type="ORF">H6P81_013919</name>
</gene>
<organism evidence="5 6">
    <name type="scientific">Aristolochia fimbriata</name>
    <name type="common">White veined hardy Dutchman's pipe vine</name>
    <dbReference type="NCBI Taxonomy" id="158543"/>
    <lineage>
        <taxon>Eukaryota</taxon>
        <taxon>Viridiplantae</taxon>
        <taxon>Streptophyta</taxon>
        <taxon>Embryophyta</taxon>
        <taxon>Tracheophyta</taxon>
        <taxon>Spermatophyta</taxon>
        <taxon>Magnoliopsida</taxon>
        <taxon>Magnoliidae</taxon>
        <taxon>Piperales</taxon>
        <taxon>Aristolochiaceae</taxon>
        <taxon>Aristolochia</taxon>
    </lineage>
</organism>
<dbReference type="InterPro" id="IPR000719">
    <property type="entry name" value="Prot_kinase_dom"/>
</dbReference>
<keyword evidence="3" id="KW-0472">Membrane</keyword>
<evidence type="ECO:0000256" key="3">
    <source>
        <dbReference type="SAM" id="Phobius"/>
    </source>
</evidence>
<keyword evidence="2" id="KW-0067">ATP-binding</keyword>
<dbReference type="GO" id="GO:0004672">
    <property type="term" value="F:protein kinase activity"/>
    <property type="evidence" value="ECO:0007669"/>
    <property type="project" value="InterPro"/>
</dbReference>
<keyword evidence="6" id="KW-1185">Reference proteome</keyword>
<proteinExistence type="predicted"/>
<keyword evidence="3" id="KW-1133">Transmembrane helix</keyword>
<keyword evidence="1" id="KW-0547">Nucleotide-binding</keyword>
<feature type="domain" description="Protein kinase" evidence="4">
    <location>
        <begin position="68"/>
        <end position="340"/>
    </location>
</feature>
<dbReference type="PROSITE" id="PS50011">
    <property type="entry name" value="PROTEIN_KINASE_DOM"/>
    <property type="match status" value="1"/>
</dbReference>
<dbReference type="Gene3D" id="3.30.200.20">
    <property type="entry name" value="Phosphorylase Kinase, domain 1"/>
    <property type="match status" value="1"/>
</dbReference>
<evidence type="ECO:0000256" key="2">
    <source>
        <dbReference type="ARBA" id="ARBA00022840"/>
    </source>
</evidence>
<dbReference type="Pfam" id="PF07714">
    <property type="entry name" value="PK_Tyr_Ser-Thr"/>
    <property type="match status" value="1"/>
</dbReference>
<keyword evidence="3" id="KW-0812">Transmembrane</keyword>
<feature type="transmembrane region" description="Helical" evidence="3">
    <location>
        <begin position="12"/>
        <end position="35"/>
    </location>
</feature>
<dbReference type="SUPFAM" id="SSF56112">
    <property type="entry name" value="Protein kinase-like (PK-like)"/>
    <property type="match status" value="1"/>
</dbReference>
<dbReference type="Gene3D" id="1.10.510.10">
    <property type="entry name" value="Transferase(Phosphotransferase) domain 1"/>
    <property type="match status" value="1"/>
</dbReference>
<name>A0AAV7EIW5_ARIFI</name>
<sequence length="352" mass="38449">MSHGGKPLSPLAYGLSLGILSVSVFTLFAVLLFLVCKKRSIQPEDALPIKLSARSYSLADVDAATDGFSRRQLLGEGPHGAVYQATLASGELVAVKRVHPHLALGQAGSSFASTIKSLSWAHHPHIVPVVGFSQGPGERIVITELMGLRSLEFHLHRRPESGAAFLDWPRRIKIAAEAARGIEYLHETATPRLVHGCVKPSNILIDLNFRARVGDYGLAFLGPTERRGVEAYVDWEYWEEKDGGACMASDVYGLGVVLLELLSGRWSEAAEPRQLVEWAQPLIRESRVGELLDPRVRGPQQQALMRSLERTAKVALACVGNSRKNRPSIVQVAAILNGLVDVDDDQFSSRIN</sequence>
<dbReference type="InterPro" id="IPR001245">
    <property type="entry name" value="Ser-Thr/Tyr_kinase_cat_dom"/>
</dbReference>
<dbReference type="GO" id="GO:0005524">
    <property type="term" value="F:ATP binding"/>
    <property type="evidence" value="ECO:0007669"/>
    <property type="project" value="UniProtKB-KW"/>
</dbReference>
<protein>
    <recommendedName>
        <fullName evidence="4">Protein kinase domain-containing protein</fullName>
    </recommendedName>
</protein>
<dbReference type="EMBL" id="JAINDJ010000005">
    <property type="protein sequence ID" value="KAG9447791.1"/>
    <property type="molecule type" value="Genomic_DNA"/>
</dbReference>
<reference evidence="5 6" key="1">
    <citation type="submission" date="2021-07" db="EMBL/GenBank/DDBJ databases">
        <title>The Aristolochia fimbriata genome: insights into angiosperm evolution, floral development and chemical biosynthesis.</title>
        <authorList>
            <person name="Jiao Y."/>
        </authorList>
    </citation>
    <scope>NUCLEOTIDE SEQUENCE [LARGE SCALE GENOMIC DNA]</scope>
    <source>
        <strain evidence="5">IBCAS-2021</strain>
        <tissue evidence="5">Leaf</tissue>
    </source>
</reference>
<accession>A0AAV7EIW5</accession>
<evidence type="ECO:0000313" key="6">
    <source>
        <dbReference type="Proteomes" id="UP000825729"/>
    </source>
</evidence>
<evidence type="ECO:0000256" key="1">
    <source>
        <dbReference type="ARBA" id="ARBA00022741"/>
    </source>
</evidence>
<dbReference type="Proteomes" id="UP000825729">
    <property type="component" value="Unassembled WGS sequence"/>
</dbReference>
<comment type="caution">
    <text evidence="5">The sequence shown here is derived from an EMBL/GenBank/DDBJ whole genome shotgun (WGS) entry which is preliminary data.</text>
</comment>
<evidence type="ECO:0000313" key="5">
    <source>
        <dbReference type="EMBL" id="KAG9447791.1"/>
    </source>
</evidence>
<dbReference type="AlphaFoldDB" id="A0AAV7EIW5"/>